<comment type="catalytic activity">
    <reaction evidence="16">
        <text>Preferential cleavage: (Ac)2-L-Lys-D-Ala-|-D-Ala. Also transpeptidation of peptidyl-alanyl moieties that are N-acyl substituents of D-alanine.</text>
        <dbReference type="EC" id="3.4.16.4"/>
    </reaction>
</comment>
<dbReference type="SUPFAM" id="SSF53955">
    <property type="entry name" value="Lysozyme-like"/>
    <property type="match status" value="1"/>
</dbReference>
<keyword evidence="4" id="KW-0121">Carboxypeptidase</keyword>
<accession>A0A0R2ISM5</accession>
<feature type="domain" description="Penicillin-binding protein transpeptidase" evidence="19">
    <location>
        <begin position="365"/>
        <end position="611"/>
    </location>
</feature>
<dbReference type="InterPro" id="IPR001460">
    <property type="entry name" value="PCN-bd_Tpept"/>
</dbReference>
<dbReference type="AlphaFoldDB" id="A0A0R2ISM5"/>
<keyword evidence="9" id="KW-0378">Hydrolase</keyword>
<dbReference type="InterPro" id="IPR001264">
    <property type="entry name" value="Glyco_trans_51"/>
</dbReference>
<evidence type="ECO:0000256" key="11">
    <source>
        <dbReference type="ARBA" id="ARBA00022984"/>
    </source>
</evidence>
<keyword evidence="12 18" id="KW-1133">Transmembrane helix</keyword>
<comment type="similarity">
    <text evidence="2">In the N-terminal section; belongs to the glycosyltransferase 51 family.</text>
</comment>
<evidence type="ECO:0000256" key="15">
    <source>
        <dbReference type="ARBA" id="ARBA00023316"/>
    </source>
</evidence>
<dbReference type="GO" id="GO:0008360">
    <property type="term" value="P:regulation of cell shape"/>
    <property type="evidence" value="ECO:0007669"/>
    <property type="project" value="UniProtKB-KW"/>
</dbReference>
<keyword evidence="10" id="KW-0133">Cell shape</keyword>
<keyword evidence="3" id="KW-1003">Cell membrane</keyword>
<evidence type="ECO:0000256" key="5">
    <source>
        <dbReference type="ARBA" id="ARBA00022670"/>
    </source>
</evidence>
<evidence type="ECO:0000256" key="1">
    <source>
        <dbReference type="ARBA" id="ARBA00007090"/>
    </source>
</evidence>
<evidence type="ECO:0000256" key="10">
    <source>
        <dbReference type="ARBA" id="ARBA00022960"/>
    </source>
</evidence>
<dbReference type="Gene3D" id="6.20.370.110">
    <property type="match status" value="1"/>
</dbReference>
<dbReference type="Pfam" id="PF00905">
    <property type="entry name" value="Transpeptidase"/>
    <property type="match status" value="1"/>
</dbReference>
<evidence type="ECO:0000259" key="20">
    <source>
        <dbReference type="Pfam" id="PF00912"/>
    </source>
</evidence>
<keyword evidence="6" id="KW-0328">Glycosyltransferase</keyword>
<evidence type="ECO:0000256" key="8">
    <source>
        <dbReference type="ARBA" id="ARBA00022692"/>
    </source>
</evidence>
<gene>
    <name evidence="21" type="ORF">IV80_GL000318</name>
</gene>
<keyword evidence="14" id="KW-0511">Multifunctional enzyme</keyword>
<dbReference type="Gene3D" id="1.10.3810.10">
    <property type="entry name" value="Biosynthetic peptidoglycan transglycosylase-like"/>
    <property type="match status" value="1"/>
</dbReference>
<evidence type="ECO:0000313" key="21">
    <source>
        <dbReference type="EMBL" id="KRN67774.1"/>
    </source>
</evidence>
<dbReference type="FunFam" id="1.10.3810.10:FF:000001">
    <property type="entry name" value="Penicillin-binding protein 1A"/>
    <property type="match status" value="1"/>
</dbReference>
<reference evidence="21 22" key="1">
    <citation type="journal article" date="2015" name="Genome Announc.">
        <title>Expanding the biotechnology potential of lactobacilli through comparative genomics of 213 strains and associated genera.</title>
        <authorList>
            <person name="Sun Z."/>
            <person name="Harris H.M."/>
            <person name="McCann A."/>
            <person name="Guo C."/>
            <person name="Argimon S."/>
            <person name="Zhang W."/>
            <person name="Yang X."/>
            <person name="Jeffery I.B."/>
            <person name="Cooney J.C."/>
            <person name="Kagawa T.F."/>
            <person name="Liu W."/>
            <person name="Song Y."/>
            <person name="Salvetti E."/>
            <person name="Wrobel A."/>
            <person name="Rasinkangas P."/>
            <person name="Parkhill J."/>
            <person name="Rea M.C."/>
            <person name="O'Sullivan O."/>
            <person name="Ritari J."/>
            <person name="Douillard F.P."/>
            <person name="Paul Ross R."/>
            <person name="Yang R."/>
            <person name="Briner A.E."/>
            <person name="Felis G.E."/>
            <person name="de Vos W.M."/>
            <person name="Barrangou R."/>
            <person name="Klaenhammer T.R."/>
            <person name="Caufield P.W."/>
            <person name="Cui Y."/>
            <person name="Zhang H."/>
            <person name="O'Toole P.W."/>
        </authorList>
    </citation>
    <scope>NUCLEOTIDE SEQUENCE [LARGE SCALE GENOMIC DNA]</scope>
    <source>
        <strain evidence="21 22">DSM 17757</strain>
    </source>
</reference>
<keyword evidence="5" id="KW-0645">Protease</keyword>
<protein>
    <submittedName>
        <fullName evidence="21">Uncharacterized protein</fullName>
    </submittedName>
</protein>
<dbReference type="PATRIC" id="fig|319652.3.peg.321"/>
<dbReference type="GO" id="GO:0008658">
    <property type="term" value="F:penicillin binding"/>
    <property type="evidence" value="ECO:0007669"/>
    <property type="project" value="InterPro"/>
</dbReference>
<dbReference type="GO" id="GO:0008955">
    <property type="term" value="F:peptidoglycan glycosyltransferase activity"/>
    <property type="evidence" value="ECO:0007669"/>
    <property type="project" value="UniProtKB-EC"/>
</dbReference>
<dbReference type="GO" id="GO:0006508">
    <property type="term" value="P:proteolysis"/>
    <property type="evidence" value="ECO:0007669"/>
    <property type="project" value="UniProtKB-KW"/>
</dbReference>
<dbReference type="PANTHER" id="PTHR32282">
    <property type="entry name" value="BINDING PROTEIN TRANSPEPTIDASE, PUTATIVE-RELATED"/>
    <property type="match status" value="1"/>
</dbReference>
<evidence type="ECO:0000256" key="4">
    <source>
        <dbReference type="ARBA" id="ARBA00022645"/>
    </source>
</evidence>
<dbReference type="Proteomes" id="UP000051568">
    <property type="component" value="Unassembled WGS sequence"/>
</dbReference>
<dbReference type="RefSeq" id="WP_057748493.1">
    <property type="nucleotide sequence ID" value="NZ_BJVH01000001.1"/>
</dbReference>
<dbReference type="PANTHER" id="PTHR32282:SF32">
    <property type="entry name" value="PENICILLIN-BINDING PROTEIN 2A"/>
    <property type="match status" value="1"/>
</dbReference>
<keyword evidence="13 18" id="KW-0472">Membrane</keyword>
<keyword evidence="8 18" id="KW-0812">Transmembrane</keyword>
<sequence>MNTNNFFSTIKKWVKQGGHFLAPHWRRFRVSFGHFWHKFQLTRWLIILFLSFFLVMSIYLTYQAKTANVGDLKSALEKPTLVYDVKNKKAGSLYSQKGTWVKLNQISTNVQDAVISTEDRGFYKEYGFSIKGIGRAALLYGMNKVMGRNYISGGGSTLTQQLVKNAFLSQQQTFTRKAKELFLSIEVENVYTKSEILEMYLNNAYFGNGIWGVQDASKRYFGVSASQLTAPQAAVLAGMLTSPSAYNPDDHPAASKQRRNVVLSLMAENHKITKAQAKIYQNTALVTTNAYSDTSDYKYPYYFDAVINEAINRYGLTESDIMNRGYKIYTYLNQNDQTNMQSQFKNSSYFPTNASDGTKVQAASIAINPKTGGVAAVVGGRGKHVFRGFNRATQIKRQPGSTLKPIAVYAPALASGYSYDSTLQDKLQSYGTNHYRPKNYNNQYAGSIPMYKALAESRNAPAVWLLNKIGVSKGYASVEKFGINLDKGDKNLALALGGLTAGVSPYQLASAYTAFANNGELAQTGFIRKIVDSSGKTIVNNTPQTKRVVSKKVAKQMTSMMMGVYSDSYGTGVNAKPYGYTIAGKTGSTEVDGGSTSDATSDEWMVGYTPDVVVATWEGFDDTTKTNHLENLSGVGMSGLFKAEMETILPNTAGTSFNTSSASSLAAAESSGSASGIWNSIQSGASSAQKEIAKGTDSFKEKASEWIDKAKDFIGN</sequence>
<dbReference type="InterPro" id="IPR023346">
    <property type="entry name" value="Lysozyme-like_dom_sf"/>
</dbReference>
<dbReference type="NCBIfam" id="TIGR02074">
    <property type="entry name" value="PBP_1a_fam"/>
    <property type="match status" value="1"/>
</dbReference>
<dbReference type="STRING" id="319652.IV80_GL000318"/>
<feature type="domain" description="Glycosyl transferase family 51" evidence="20">
    <location>
        <begin position="92"/>
        <end position="266"/>
    </location>
</feature>
<dbReference type="InterPro" id="IPR012338">
    <property type="entry name" value="Beta-lactam/transpept-like"/>
</dbReference>
<comment type="similarity">
    <text evidence="1">In the C-terminal section; belongs to the transpeptidase family.</text>
</comment>
<evidence type="ECO:0000313" key="22">
    <source>
        <dbReference type="Proteomes" id="UP000051568"/>
    </source>
</evidence>
<evidence type="ECO:0000259" key="19">
    <source>
        <dbReference type="Pfam" id="PF00905"/>
    </source>
</evidence>
<comment type="catalytic activity">
    <reaction evidence="17">
        <text>[GlcNAc-(1-&gt;4)-Mur2Ac(oyl-L-Ala-gamma-D-Glu-L-Lys-D-Ala-D-Ala)](n)-di-trans,octa-cis-undecaprenyl diphosphate + beta-D-GlcNAc-(1-&gt;4)-Mur2Ac(oyl-L-Ala-gamma-D-Glu-L-Lys-D-Ala-D-Ala)-di-trans,octa-cis-undecaprenyl diphosphate = [GlcNAc-(1-&gt;4)-Mur2Ac(oyl-L-Ala-gamma-D-Glu-L-Lys-D-Ala-D-Ala)](n+1)-di-trans,octa-cis-undecaprenyl diphosphate + di-trans,octa-cis-undecaprenyl diphosphate + H(+)</text>
        <dbReference type="Rhea" id="RHEA:23708"/>
        <dbReference type="Rhea" id="RHEA-COMP:9602"/>
        <dbReference type="Rhea" id="RHEA-COMP:9603"/>
        <dbReference type="ChEBI" id="CHEBI:15378"/>
        <dbReference type="ChEBI" id="CHEBI:58405"/>
        <dbReference type="ChEBI" id="CHEBI:60033"/>
        <dbReference type="ChEBI" id="CHEBI:78435"/>
        <dbReference type="EC" id="2.4.99.28"/>
    </reaction>
</comment>
<evidence type="ECO:0000256" key="7">
    <source>
        <dbReference type="ARBA" id="ARBA00022679"/>
    </source>
</evidence>
<organism evidence="21 22">
    <name type="scientific">Pediococcus cellicola</name>
    <dbReference type="NCBI Taxonomy" id="319652"/>
    <lineage>
        <taxon>Bacteria</taxon>
        <taxon>Bacillati</taxon>
        <taxon>Bacillota</taxon>
        <taxon>Bacilli</taxon>
        <taxon>Lactobacillales</taxon>
        <taxon>Lactobacillaceae</taxon>
        <taxon>Pediococcus</taxon>
    </lineage>
</organism>
<keyword evidence="22" id="KW-1185">Reference proteome</keyword>
<dbReference type="GO" id="GO:0030288">
    <property type="term" value="C:outer membrane-bounded periplasmic space"/>
    <property type="evidence" value="ECO:0007669"/>
    <property type="project" value="TreeGrafter"/>
</dbReference>
<dbReference type="InterPro" id="IPR036950">
    <property type="entry name" value="PBP_transglycosylase"/>
</dbReference>
<keyword evidence="7" id="KW-0808">Transferase</keyword>
<keyword evidence="15" id="KW-0961">Cell wall biogenesis/degradation</keyword>
<dbReference type="Pfam" id="PF00912">
    <property type="entry name" value="Transgly"/>
    <property type="match status" value="1"/>
</dbReference>
<evidence type="ECO:0000256" key="14">
    <source>
        <dbReference type="ARBA" id="ARBA00023268"/>
    </source>
</evidence>
<evidence type="ECO:0000256" key="18">
    <source>
        <dbReference type="SAM" id="Phobius"/>
    </source>
</evidence>
<name>A0A0R2ISM5_9LACO</name>
<keyword evidence="11" id="KW-0573">Peptidoglycan synthesis</keyword>
<dbReference type="OrthoDB" id="9766909at2"/>
<proteinExistence type="inferred from homology"/>
<evidence type="ECO:0000256" key="12">
    <source>
        <dbReference type="ARBA" id="ARBA00022989"/>
    </source>
</evidence>
<comment type="caution">
    <text evidence="21">The sequence shown here is derived from an EMBL/GenBank/DDBJ whole genome shotgun (WGS) entry which is preliminary data.</text>
</comment>
<dbReference type="Gene3D" id="3.40.710.10">
    <property type="entry name" value="DD-peptidase/beta-lactamase superfamily"/>
    <property type="match status" value="1"/>
</dbReference>
<dbReference type="GO" id="GO:0071555">
    <property type="term" value="P:cell wall organization"/>
    <property type="evidence" value="ECO:0007669"/>
    <property type="project" value="UniProtKB-KW"/>
</dbReference>
<evidence type="ECO:0000256" key="2">
    <source>
        <dbReference type="ARBA" id="ARBA00007739"/>
    </source>
</evidence>
<dbReference type="GO" id="GO:0009252">
    <property type="term" value="P:peptidoglycan biosynthetic process"/>
    <property type="evidence" value="ECO:0007669"/>
    <property type="project" value="UniProtKB-KW"/>
</dbReference>
<evidence type="ECO:0000256" key="17">
    <source>
        <dbReference type="ARBA" id="ARBA00049902"/>
    </source>
</evidence>
<feature type="transmembrane region" description="Helical" evidence="18">
    <location>
        <begin position="44"/>
        <end position="62"/>
    </location>
</feature>
<dbReference type="InterPro" id="IPR050396">
    <property type="entry name" value="Glycosyltr_51/Transpeptidase"/>
</dbReference>
<dbReference type="SUPFAM" id="SSF56601">
    <property type="entry name" value="beta-lactamase/transpeptidase-like"/>
    <property type="match status" value="1"/>
</dbReference>
<evidence type="ECO:0000256" key="9">
    <source>
        <dbReference type="ARBA" id="ARBA00022801"/>
    </source>
</evidence>
<evidence type="ECO:0000256" key="3">
    <source>
        <dbReference type="ARBA" id="ARBA00022475"/>
    </source>
</evidence>
<evidence type="ECO:0000256" key="6">
    <source>
        <dbReference type="ARBA" id="ARBA00022676"/>
    </source>
</evidence>
<evidence type="ECO:0000256" key="13">
    <source>
        <dbReference type="ARBA" id="ARBA00023136"/>
    </source>
</evidence>
<dbReference type="GO" id="GO:0009002">
    <property type="term" value="F:serine-type D-Ala-D-Ala carboxypeptidase activity"/>
    <property type="evidence" value="ECO:0007669"/>
    <property type="project" value="UniProtKB-EC"/>
</dbReference>
<dbReference type="EMBL" id="JQBR01000001">
    <property type="protein sequence ID" value="KRN67774.1"/>
    <property type="molecule type" value="Genomic_DNA"/>
</dbReference>
<evidence type="ECO:0000256" key="16">
    <source>
        <dbReference type="ARBA" id="ARBA00034000"/>
    </source>
</evidence>